<protein>
    <submittedName>
        <fullName evidence="2">Uncharacterized protein</fullName>
    </submittedName>
</protein>
<evidence type="ECO:0000313" key="3">
    <source>
        <dbReference type="Proteomes" id="UP001497522"/>
    </source>
</evidence>
<keyword evidence="3" id="KW-1185">Reference proteome</keyword>
<evidence type="ECO:0000313" key="2">
    <source>
        <dbReference type="EMBL" id="CAK9871108.1"/>
    </source>
</evidence>
<accession>A0ABP1B7X1</accession>
<sequence>MKRVKERSRNEQAEVSRSSNSGPASAPTYAGCFGDAIKSMSQTLTAQHVTARKRTLLYEYIGFYLLAIMKEY</sequence>
<organism evidence="2 3">
    <name type="scientific">Sphagnum jensenii</name>
    <dbReference type="NCBI Taxonomy" id="128206"/>
    <lineage>
        <taxon>Eukaryota</taxon>
        <taxon>Viridiplantae</taxon>
        <taxon>Streptophyta</taxon>
        <taxon>Embryophyta</taxon>
        <taxon>Bryophyta</taxon>
        <taxon>Sphagnophytina</taxon>
        <taxon>Sphagnopsida</taxon>
        <taxon>Sphagnales</taxon>
        <taxon>Sphagnaceae</taxon>
        <taxon>Sphagnum</taxon>
    </lineage>
</organism>
<gene>
    <name evidence="2" type="ORF">CSSPJE1EN2_LOCUS13776</name>
</gene>
<dbReference type="EMBL" id="OZ023703">
    <property type="protein sequence ID" value="CAK9871108.1"/>
    <property type="molecule type" value="Genomic_DNA"/>
</dbReference>
<evidence type="ECO:0000256" key="1">
    <source>
        <dbReference type="SAM" id="MobiDB-lite"/>
    </source>
</evidence>
<feature type="region of interest" description="Disordered" evidence="1">
    <location>
        <begin position="1"/>
        <end position="26"/>
    </location>
</feature>
<reference evidence="2 3" key="1">
    <citation type="submission" date="2024-03" db="EMBL/GenBank/DDBJ databases">
        <authorList>
            <consortium name="ELIXIR-Norway"/>
            <consortium name="Elixir Norway"/>
        </authorList>
    </citation>
    <scope>NUCLEOTIDE SEQUENCE [LARGE SCALE GENOMIC DNA]</scope>
</reference>
<proteinExistence type="predicted"/>
<dbReference type="Proteomes" id="UP001497522">
    <property type="component" value="Chromosome 2"/>
</dbReference>
<name>A0ABP1B7X1_9BRYO</name>